<dbReference type="InterPro" id="IPR013211">
    <property type="entry name" value="LVIVD"/>
</dbReference>
<keyword evidence="1" id="KW-0812">Transmembrane</keyword>
<dbReference type="EMBL" id="CP136051">
    <property type="protein sequence ID" value="WOK09669.1"/>
    <property type="molecule type" value="Genomic_DNA"/>
</dbReference>
<keyword evidence="1" id="KW-1133">Transmembrane helix</keyword>
<dbReference type="Proteomes" id="UP001302349">
    <property type="component" value="Chromosome"/>
</dbReference>
<dbReference type="InterPro" id="IPR011044">
    <property type="entry name" value="Quino_amine_DH_bsu"/>
</dbReference>
<gene>
    <name evidence="2" type="ORF">RT717_13580</name>
</gene>
<evidence type="ECO:0008006" key="4">
    <source>
        <dbReference type="Google" id="ProtNLM"/>
    </source>
</evidence>
<sequence length="447" mass="48984">MNAEFHPHEVKDIFRITVVSIVILIVIGFLSTGCTDTCEVDRSYTYFKPVYTTTEEIRSAVAFGTPQSVNQPGKIYFKDGILFINEVGEGIHIIDNTNPSSPRQLSFVTIPGNFDMAAKGNYLYADSYIDLLVFDISNVNDVKMVKRVEGAFQEFANLPFNFDAWSGVVTSYEEASVAEVSEIDCQTGGGGLIYYAVDAESAVGFASGTKFVANTSGAAPATTSADAGVGGSMARFAIYEDFLYTIDASSLYLFDITQLDDPQSGARVDIGWGIETLFPYEDKLFIGANNGMHIYDNANPEAPEHLSTYQHIQSCDPVVVEGDYAYVTLRSGNACQGFTNQLEIVDISDLKNPKSFQTYPMQNPHGLGVDGKCLFICEGEFGLKLFDKTDLTAIDDHLVANYTNMHAFDVIPLNGVLMMIGEDGLYQYEYDCEGKLELLSTIPVLAL</sequence>
<dbReference type="Pfam" id="PF08309">
    <property type="entry name" value="LVIVD"/>
    <property type="match status" value="2"/>
</dbReference>
<reference evidence="2 3" key="1">
    <citation type="journal article" date="2023" name="Microbiol. Resour. Announc.">
        <title>Complete Genome Sequence of Imperialibacter roseus strain P4T.</title>
        <authorList>
            <person name="Tizabi D.R."/>
            <person name="Bachvaroff T."/>
            <person name="Hill R.T."/>
        </authorList>
    </citation>
    <scope>NUCLEOTIDE SEQUENCE [LARGE SCALE GENOMIC DNA]</scope>
    <source>
        <strain evidence="2 3">P4T</strain>
    </source>
</reference>
<proteinExistence type="predicted"/>
<keyword evidence="1" id="KW-0472">Membrane</keyword>
<evidence type="ECO:0000256" key="1">
    <source>
        <dbReference type="SAM" id="Phobius"/>
    </source>
</evidence>
<evidence type="ECO:0000313" key="3">
    <source>
        <dbReference type="Proteomes" id="UP001302349"/>
    </source>
</evidence>
<protein>
    <recommendedName>
        <fullName evidence="4">LVIVD repeat-containing protein</fullName>
    </recommendedName>
</protein>
<feature type="transmembrane region" description="Helical" evidence="1">
    <location>
        <begin position="12"/>
        <end position="30"/>
    </location>
</feature>
<dbReference type="RefSeq" id="WP_317492280.1">
    <property type="nucleotide sequence ID" value="NZ_CP136051.1"/>
</dbReference>
<name>A0ABZ0IZ58_9BACT</name>
<dbReference type="SUPFAM" id="SSF50969">
    <property type="entry name" value="YVTN repeat-like/Quinoprotein amine dehydrogenase"/>
    <property type="match status" value="1"/>
</dbReference>
<keyword evidence="3" id="KW-1185">Reference proteome</keyword>
<accession>A0ABZ0IZ58</accession>
<evidence type="ECO:0000313" key="2">
    <source>
        <dbReference type="EMBL" id="WOK09669.1"/>
    </source>
</evidence>
<organism evidence="2 3">
    <name type="scientific">Imperialibacter roseus</name>
    <dbReference type="NCBI Taxonomy" id="1324217"/>
    <lineage>
        <taxon>Bacteria</taxon>
        <taxon>Pseudomonadati</taxon>
        <taxon>Bacteroidota</taxon>
        <taxon>Cytophagia</taxon>
        <taxon>Cytophagales</taxon>
        <taxon>Flammeovirgaceae</taxon>
        <taxon>Imperialibacter</taxon>
    </lineage>
</organism>